<evidence type="ECO:0000313" key="6">
    <source>
        <dbReference type="Proteomes" id="UP001628193"/>
    </source>
</evidence>
<comment type="similarity">
    <text evidence="1">Belongs to the type-I restriction system S methylase family.</text>
</comment>
<dbReference type="InterPro" id="IPR051212">
    <property type="entry name" value="Type-I_RE_S_subunit"/>
</dbReference>
<sequence length="438" mass="49265">MSFQRYAEYKDSGVEWLGEVPEHWEMCKTKFLFNLMKRQPRDEDKIVTAFRDGTVTLRENRRTEGFTYALQEIGYQGVRTGDLVIHAMDAFAGAIGVSDSNGKSTPVYSVCKPIDAVNAWYYGRLLRHMALSGYVSSLAKGIRERSTEFRWVEAGNVALPFPPLPEQSAIAAFLNRETGKIDALVAEQEKLIVLLKEKRQAVISHAVTKGLNPDAPMKDSGIEWLGMVPEHWEVKRFKDVCSEIVDCKNRTPEENEQGKYFVVRTSCIKDGRFDTSQGYFTDYDNFVEWTKKGVPQAGDILFTREAPAGEACISPADIPFCLGQRMMYLRPDNNKITSKYLMLSVYGPLARESIQSKSKGSTVGHLRVGEVGELPCIVPSVTEQKEIVTYIDNLNDRIDSLTLEAQRAIDLLKERRSALISAAVTGKIDVRELTAKEH</sequence>
<dbReference type="CDD" id="cd17246">
    <property type="entry name" value="RMtype1_S_SonII-TRD2-CR2_like"/>
    <property type="match status" value="1"/>
</dbReference>
<feature type="domain" description="Type I restriction modification DNA specificity" evidence="4">
    <location>
        <begin position="229"/>
        <end position="400"/>
    </location>
</feature>
<dbReference type="PANTHER" id="PTHR43140:SF1">
    <property type="entry name" value="TYPE I RESTRICTION ENZYME ECOKI SPECIFICITY SUBUNIT"/>
    <property type="match status" value="1"/>
</dbReference>
<evidence type="ECO:0000313" key="5">
    <source>
        <dbReference type="EMBL" id="GAB0058509.1"/>
    </source>
</evidence>
<evidence type="ECO:0000259" key="4">
    <source>
        <dbReference type="Pfam" id="PF01420"/>
    </source>
</evidence>
<evidence type="ECO:0000256" key="1">
    <source>
        <dbReference type="ARBA" id="ARBA00010923"/>
    </source>
</evidence>
<protein>
    <submittedName>
        <fullName evidence="5">Type-1 restriction enzyme EcoKI specificity protein</fullName>
    </submittedName>
</protein>
<dbReference type="RefSeq" id="WP_420906231.1">
    <property type="nucleotide sequence ID" value="NZ_BAAFGK010000005.1"/>
</dbReference>
<keyword evidence="3" id="KW-0238">DNA-binding</keyword>
<keyword evidence="2" id="KW-0680">Restriction system</keyword>
<dbReference type="InterPro" id="IPR000055">
    <property type="entry name" value="Restrct_endonuc_typeI_TRD"/>
</dbReference>
<dbReference type="InterPro" id="IPR044946">
    <property type="entry name" value="Restrct_endonuc_typeI_TRD_sf"/>
</dbReference>
<dbReference type="Proteomes" id="UP001628193">
    <property type="component" value="Unassembled WGS sequence"/>
</dbReference>
<comment type="caution">
    <text evidence="5">The sequence shown here is derived from an EMBL/GenBank/DDBJ whole genome shotgun (WGS) entry which is preliminary data.</text>
</comment>
<accession>A0ABQ0CCA0</accession>
<reference evidence="5 6" key="1">
    <citation type="submission" date="2024-09" db="EMBL/GenBank/DDBJ databases">
        <title>Draft genome sequence of Candidatus Magnetaquicoccaceae bacterium FCR-1.</title>
        <authorList>
            <person name="Shimoshige H."/>
            <person name="Shimamura S."/>
            <person name="Taoka A."/>
            <person name="Kobayashi H."/>
            <person name="Maekawa T."/>
        </authorList>
    </citation>
    <scope>NUCLEOTIDE SEQUENCE [LARGE SCALE GENOMIC DNA]</scope>
    <source>
        <strain evidence="5 6">FCR-1</strain>
    </source>
</reference>
<dbReference type="Gene3D" id="3.90.220.20">
    <property type="entry name" value="DNA methylase specificity domains"/>
    <property type="match status" value="2"/>
</dbReference>
<dbReference type="Pfam" id="PF01420">
    <property type="entry name" value="Methylase_S"/>
    <property type="match status" value="1"/>
</dbReference>
<evidence type="ECO:0000256" key="3">
    <source>
        <dbReference type="ARBA" id="ARBA00023125"/>
    </source>
</evidence>
<organism evidence="5 6">
    <name type="scientific">Candidatus Magnetaquiglobus chichijimensis</name>
    <dbReference type="NCBI Taxonomy" id="3141448"/>
    <lineage>
        <taxon>Bacteria</taxon>
        <taxon>Pseudomonadati</taxon>
        <taxon>Pseudomonadota</taxon>
        <taxon>Magnetococcia</taxon>
        <taxon>Magnetococcales</taxon>
        <taxon>Candidatus Magnetaquicoccaceae</taxon>
        <taxon>Candidatus Magnetaquiglobus</taxon>
    </lineage>
</organism>
<dbReference type="PANTHER" id="PTHR43140">
    <property type="entry name" value="TYPE-1 RESTRICTION ENZYME ECOKI SPECIFICITY PROTEIN"/>
    <property type="match status" value="1"/>
</dbReference>
<proteinExistence type="inferred from homology"/>
<gene>
    <name evidence="5" type="primary">hsdS</name>
    <name evidence="5" type="ORF">SIID45300_02860</name>
</gene>
<dbReference type="EMBL" id="BAAFGK010000005">
    <property type="protein sequence ID" value="GAB0058509.1"/>
    <property type="molecule type" value="Genomic_DNA"/>
</dbReference>
<keyword evidence="6" id="KW-1185">Reference proteome</keyword>
<name>A0ABQ0CCA0_9PROT</name>
<dbReference type="SUPFAM" id="SSF116734">
    <property type="entry name" value="DNA methylase specificity domain"/>
    <property type="match status" value="2"/>
</dbReference>
<evidence type="ECO:0000256" key="2">
    <source>
        <dbReference type="ARBA" id="ARBA00022747"/>
    </source>
</evidence>
<dbReference type="Gene3D" id="1.10.287.1120">
    <property type="entry name" value="Bipartite methylase S protein"/>
    <property type="match status" value="1"/>
</dbReference>